<dbReference type="PANTHER" id="PTHR37067">
    <property type="entry name" value="PX DOMAIN-CONTAINING PROTEIN"/>
    <property type="match status" value="1"/>
</dbReference>
<feature type="compositionally biased region" description="Basic and acidic residues" evidence="1">
    <location>
        <begin position="10"/>
        <end position="21"/>
    </location>
</feature>
<feature type="region of interest" description="Disordered" evidence="1">
    <location>
        <begin position="1"/>
        <end position="41"/>
    </location>
</feature>
<gene>
    <name evidence="2" type="ORF">PLBR_LOCUS5611</name>
</gene>
<dbReference type="PANTHER" id="PTHR37067:SF3">
    <property type="entry name" value="PX DOMAIN-CONTAINING PROTEIN"/>
    <property type="match status" value="1"/>
</dbReference>
<dbReference type="AlphaFoldDB" id="A0A3P3YDY8"/>
<name>A0A3P3YDY8_PLABS</name>
<proteinExistence type="predicted"/>
<evidence type="ECO:0000256" key="1">
    <source>
        <dbReference type="SAM" id="MobiDB-lite"/>
    </source>
</evidence>
<accession>A0A3P3YDY8</accession>
<dbReference type="EMBL" id="OVEO01000009">
    <property type="protein sequence ID" value="SPQ98396.1"/>
    <property type="molecule type" value="Genomic_DNA"/>
</dbReference>
<evidence type="ECO:0000313" key="3">
    <source>
        <dbReference type="Proteomes" id="UP000290189"/>
    </source>
</evidence>
<geneLocation type="mitochondrion" evidence="2"/>
<protein>
    <submittedName>
        <fullName evidence="2">Uncharacterized protein</fullName>
    </submittedName>
</protein>
<evidence type="ECO:0000313" key="2">
    <source>
        <dbReference type="EMBL" id="SPQ98396.1"/>
    </source>
</evidence>
<reference evidence="2 3" key="1">
    <citation type="submission" date="2018-03" db="EMBL/GenBank/DDBJ databases">
        <authorList>
            <person name="Fogelqvist J."/>
        </authorList>
    </citation>
    <scope>NUCLEOTIDE SEQUENCE [LARGE SCALE GENOMIC DNA]</scope>
</reference>
<keyword evidence="2" id="KW-0496">Mitochondrion</keyword>
<dbReference type="Proteomes" id="UP000290189">
    <property type="component" value="Unassembled WGS sequence"/>
</dbReference>
<sequence>MSSGDDSLSDDTRRPSKRMRDGGTPFQSDHEVQYGMKPSAHGSRGVVTQAKCMFCVTFGRHGQRPTTTTYKVENDFRPHKYIQHLNSQHATLWQRYQNLPSLDEKRNFFRHQSPAGLITSFMPRQSSELRFHFDPEIVDILIGRLLWRPGAIGSATHTRAMSPFTFDEALQKYVVLVHPVKQYQLTLKFIDTGMTFRMASRAGSATVDVTACTQLGSFSEENVARHVRVTCAVGFQNILTILSGESVWAFSLALDGSTCKGTVENYLTTLVHDSVR</sequence>
<organism evidence="2 3">
    <name type="scientific">Plasmodiophora brassicae</name>
    <name type="common">Clubroot disease agent</name>
    <dbReference type="NCBI Taxonomy" id="37360"/>
    <lineage>
        <taxon>Eukaryota</taxon>
        <taxon>Sar</taxon>
        <taxon>Rhizaria</taxon>
        <taxon>Endomyxa</taxon>
        <taxon>Phytomyxea</taxon>
        <taxon>Plasmodiophorida</taxon>
        <taxon>Plasmodiophoridae</taxon>
        <taxon>Plasmodiophora</taxon>
    </lineage>
</organism>